<evidence type="ECO:0000256" key="5">
    <source>
        <dbReference type="ARBA" id="ARBA00023004"/>
    </source>
</evidence>
<keyword evidence="4" id="KW-0249">Electron transport</keyword>
<keyword evidence="2 6" id="KW-0349">Heme</keyword>
<keyword evidence="10" id="KW-1185">Reference proteome</keyword>
<dbReference type="PROSITE" id="PS51007">
    <property type="entry name" value="CYTC"/>
    <property type="match status" value="1"/>
</dbReference>
<evidence type="ECO:0000259" key="8">
    <source>
        <dbReference type="PROSITE" id="PS51007"/>
    </source>
</evidence>
<dbReference type="EMBL" id="JAMFLX010000026">
    <property type="protein sequence ID" value="MCL6271499.1"/>
    <property type="molecule type" value="Genomic_DNA"/>
</dbReference>
<keyword evidence="1" id="KW-0813">Transport</keyword>
<evidence type="ECO:0000256" key="2">
    <source>
        <dbReference type="ARBA" id="ARBA00022617"/>
    </source>
</evidence>
<dbReference type="SUPFAM" id="SSF46626">
    <property type="entry name" value="Cytochrome c"/>
    <property type="match status" value="1"/>
</dbReference>
<evidence type="ECO:0000256" key="6">
    <source>
        <dbReference type="PROSITE-ProRule" id="PRU00433"/>
    </source>
</evidence>
<name>A0ABT0PJH5_9GAMM</name>
<feature type="signal peptide" evidence="7">
    <location>
        <begin position="1"/>
        <end position="23"/>
    </location>
</feature>
<organism evidence="9 10">
    <name type="scientific">Parendozoicomonas callyspongiae</name>
    <dbReference type="NCBI Taxonomy" id="2942213"/>
    <lineage>
        <taxon>Bacteria</taxon>
        <taxon>Pseudomonadati</taxon>
        <taxon>Pseudomonadota</taxon>
        <taxon>Gammaproteobacteria</taxon>
        <taxon>Oceanospirillales</taxon>
        <taxon>Endozoicomonadaceae</taxon>
        <taxon>Parendozoicomonas</taxon>
    </lineage>
</organism>
<proteinExistence type="predicted"/>
<dbReference type="RefSeq" id="WP_249701116.1">
    <property type="nucleotide sequence ID" value="NZ_JAMFLX010000026.1"/>
</dbReference>
<gene>
    <name evidence="9" type="ORF">M3P05_16390</name>
</gene>
<evidence type="ECO:0000313" key="9">
    <source>
        <dbReference type="EMBL" id="MCL6271499.1"/>
    </source>
</evidence>
<evidence type="ECO:0000256" key="4">
    <source>
        <dbReference type="ARBA" id="ARBA00022982"/>
    </source>
</evidence>
<keyword evidence="5 6" id="KW-0408">Iron</keyword>
<protein>
    <submittedName>
        <fullName evidence="9">C-type cytochrome</fullName>
    </submittedName>
</protein>
<feature type="chain" id="PRO_5045798501" evidence="7">
    <location>
        <begin position="24"/>
        <end position="106"/>
    </location>
</feature>
<dbReference type="Proteomes" id="UP001203338">
    <property type="component" value="Unassembled WGS sequence"/>
</dbReference>
<accession>A0ABT0PJH5</accession>
<dbReference type="Gene3D" id="1.10.760.10">
    <property type="entry name" value="Cytochrome c-like domain"/>
    <property type="match status" value="1"/>
</dbReference>
<dbReference type="PANTHER" id="PTHR33751">
    <property type="entry name" value="CBB3-TYPE CYTOCHROME C OXIDASE SUBUNIT FIXP"/>
    <property type="match status" value="1"/>
</dbReference>
<reference evidence="9 10" key="1">
    <citation type="submission" date="2022-05" db="EMBL/GenBank/DDBJ databases">
        <authorList>
            <person name="Park J.-S."/>
        </authorList>
    </citation>
    <scope>NUCLEOTIDE SEQUENCE [LARGE SCALE GENOMIC DNA]</scope>
    <source>
        <strain evidence="9 10">2012CJ34-2</strain>
    </source>
</reference>
<comment type="caution">
    <text evidence="9">The sequence shown here is derived from an EMBL/GenBank/DDBJ whole genome shotgun (WGS) entry which is preliminary data.</text>
</comment>
<keyword evidence="3 6" id="KW-0479">Metal-binding</keyword>
<sequence length="106" mass="11704">MNRINLARWVVATILFLTGNLAAESDQAELITLIQLKGCANCHGTKGQGNKYMKGPKLAGQAPEELINKLKAYRSGENDNPTMAIMSARLTDKEISQLAEYFSQFK</sequence>
<dbReference type="InterPro" id="IPR036909">
    <property type="entry name" value="Cyt_c-like_dom_sf"/>
</dbReference>
<evidence type="ECO:0000313" key="10">
    <source>
        <dbReference type="Proteomes" id="UP001203338"/>
    </source>
</evidence>
<evidence type="ECO:0000256" key="7">
    <source>
        <dbReference type="SAM" id="SignalP"/>
    </source>
</evidence>
<dbReference type="InterPro" id="IPR009056">
    <property type="entry name" value="Cyt_c-like_dom"/>
</dbReference>
<dbReference type="PANTHER" id="PTHR33751:SF9">
    <property type="entry name" value="CYTOCHROME C4"/>
    <property type="match status" value="1"/>
</dbReference>
<evidence type="ECO:0000256" key="3">
    <source>
        <dbReference type="ARBA" id="ARBA00022723"/>
    </source>
</evidence>
<feature type="domain" description="Cytochrome c" evidence="8">
    <location>
        <begin position="23"/>
        <end position="106"/>
    </location>
</feature>
<keyword evidence="7" id="KW-0732">Signal</keyword>
<dbReference type="InterPro" id="IPR050597">
    <property type="entry name" value="Cytochrome_c_Oxidase_Subunit"/>
</dbReference>
<dbReference type="Pfam" id="PF00034">
    <property type="entry name" value="Cytochrom_C"/>
    <property type="match status" value="1"/>
</dbReference>
<evidence type="ECO:0000256" key="1">
    <source>
        <dbReference type="ARBA" id="ARBA00022448"/>
    </source>
</evidence>